<dbReference type="Proteomes" id="UP001153365">
    <property type="component" value="Unassembled WGS sequence"/>
</dbReference>
<name>A0AAV0BD21_PHAPC</name>
<sequence length="194" mass="22381">MIGDYISIDVAEDLRRREIRRLESIDWSIKLTLKNLTRANRQQSVSKCSTLRGCQVDKDAYNYVRFFTIATREEDQLSTGLFELEEHAKEEEEENQRLENSFNIPMVMTAKRREREKTGMRMEPEIYSKSNEERTVECLDMTVLIDGKLENPLMKDKKVSLLGGVICGQKISMGSVSEGSSCVEEARTDRLELT</sequence>
<dbReference type="AlphaFoldDB" id="A0AAV0BD21"/>
<keyword evidence="2" id="KW-1185">Reference proteome</keyword>
<organism evidence="1 2">
    <name type="scientific">Phakopsora pachyrhizi</name>
    <name type="common">Asian soybean rust disease fungus</name>
    <dbReference type="NCBI Taxonomy" id="170000"/>
    <lineage>
        <taxon>Eukaryota</taxon>
        <taxon>Fungi</taxon>
        <taxon>Dikarya</taxon>
        <taxon>Basidiomycota</taxon>
        <taxon>Pucciniomycotina</taxon>
        <taxon>Pucciniomycetes</taxon>
        <taxon>Pucciniales</taxon>
        <taxon>Phakopsoraceae</taxon>
        <taxon>Phakopsora</taxon>
    </lineage>
</organism>
<evidence type="ECO:0000313" key="2">
    <source>
        <dbReference type="Proteomes" id="UP001153365"/>
    </source>
</evidence>
<dbReference type="EMBL" id="CALTRL010005318">
    <property type="protein sequence ID" value="CAH7684319.1"/>
    <property type="molecule type" value="Genomic_DNA"/>
</dbReference>
<gene>
    <name evidence="1" type="ORF">PPACK8108_LOCUS18426</name>
</gene>
<proteinExistence type="predicted"/>
<evidence type="ECO:0000313" key="1">
    <source>
        <dbReference type="EMBL" id="CAH7684319.1"/>
    </source>
</evidence>
<reference evidence="1" key="1">
    <citation type="submission" date="2022-06" db="EMBL/GenBank/DDBJ databases">
        <authorList>
            <consortium name="SYNGENTA / RWTH Aachen University"/>
        </authorList>
    </citation>
    <scope>NUCLEOTIDE SEQUENCE</scope>
</reference>
<protein>
    <submittedName>
        <fullName evidence="1">Uncharacterized protein</fullName>
    </submittedName>
</protein>
<accession>A0AAV0BD21</accession>
<comment type="caution">
    <text evidence="1">The sequence shown here is derived from an EMBL/GenBank/DDBJ whole genome shotgun (WGS) entry which is preliminary data.</text>
</comment>